<protein>
    <submittedName>
        <fullName evidence="1">Uncharacterized protein</fullName>
    </submittedName>
</protein>
<dbReference type="AlphaFoldDB" id="A0A178V055"/>
<dbReference type="EMBL" id="LUHQ01000004">
    <property type="protein sequence ID" value="OAO98774.1"/>
    <property type="molecule type" value="Genomic_DNA"/>
</dbReference>
<sequence>MGIGCEGTDLVLVDLPLRVLIIVFVSVTSVSERGTRALSEKIVDDLLSSVQWTGR</sequence>
<accession>A0A178V055</accession>
<dbReference type="Proteomes" id="UP000078284">
    <property type="component" value="Chromosome 4"/>
</dbReference>
<reference evidence="2" key="1">
    <citation type="journal article" date="2016" name="Proc. Natl. Acad. Sci. U.S.A.">
        <title>Chromosome-level assembly of Arabidopsis thaliana Ler reveals the extent of translocation and inversion polymorphisms.</title>
        <authorList>
            <person name="Zapata L."/>
            <person name="Ding J."/>
            <person name="Willing E.M."/>
            <person name="Hartwig B."/>
            <person name="Bezdan D."/>
            <person name="Jiao W.B."/>
            <person name="Patel V."/>
            <person name="Velikkakam James G."/>
            <person name="Koornneef M."/>
            <person name="Ossowski S."/>
            <person name="Schneeberger K."/>
        </authorList>
    </citation>
    <scope>NUCLEOTIDE SEQUENCE [LARGE SCALE GENOMIC DNA]</scope>
    <source>
        <strain evidence="2">cv. Landsberg erecta</strain>
    </source>
</reference>
<organism evidence="1 2">
    <name type="scientific">Arabidopsis thaliana</name>
    <name type="common">Mouse-ear cress</name>
    <dbReference type="NCBI Taxonomy" id="3702"/>
    <lineage>
        <taxon>Eukaryota</taxon>
        <taxon>Viridiplantae</taxon>
        <taxon>Streptophyta</taxon>
        <taxon>Embryophyta</taxon>
        <taxon>Tracheophyta</taxon>
        <taxon>Spermatophyta</taxon>
        <taxon>Magnoliopsida</taxon>
        <taxon>eudicotyledons</taxon>
        <taxon>Gunneridae</taxon>
        <taxon>Pentapetalae</taxon>
        <taxon>rosids</taxon>
        <taxon>malvids</taxon>
        <taxon>Brassicales</taxon>
        <taxon>Brassicaceae</taxon>
        <taxon>Camelineae</taxon>
        <taxon>Arabidopsis</taxon>
    </lineage>
</organism>
<proteinExistence type="predicted"/>
<evidence type="ECO:0000313" key="1">
    <source>
        <dbReference type="EMBL" id="OAO98774.1"/>
    </source>
</evidence>
<evidence type="ECO:0000313" key="2">
    <source>
        <dbReference type="Proteomes" id="UP000078284"/>
    </source>
</evidence>
<name>A0A178V055_ARATH</name>
<comment type="caution">
    <text evidence="1">The sequence shown here is derived from an EMBL/GenBank/DDBJ whole genome shotgun (WGS) entry which is preliminary data.</text>
</comment>
<gene>
    <name evidence="1" type="ordered locus">AXX17_At4g31740</name>
</gene>